<feature type="domain" description="Alpha-D-phosphohexomutase alpha/beta/alpha" evidence="9">
    <location>
        <begin position="276"/>
        <end position="383"/>
    </location>
</feature>
<dbReference type="Gene3D" id="3.30.310.50">
    <property type="entry name" value="Alpha-D-phosphohexomutase, C-terminal domain"/>
    <property type="match status" value="1"/>
</dbReference>
<dbReference type="Pfam" id="PF02879">
    <property type="entry name" value="PGM_PMM_II"/>
    <property type="match status" value="1"/>
</dbReference>
<evidence type="ECO:0000256" key="4">
    <source>
        <dbReference type="ARBA" id="ARBA00022723"/>
    </source>
</evidence>
<evidence type="ECO:0000259" key="7">
    <source>
        <dbReference type="Pfam" id="PF02878"/>
    </source>
</evidence>
<dbReference type="Pfam" id="PF02880">
    <property type="entry name" value="PGM_PMM_III"/>
    <property type="match status" value="1"/>
</dbReference>
<protein>
    <submittedName>
        <fullName evidence="10">CpsG, phosphomannomutase, phosphomannomutase / phosphoglucomutase</fullName>
        <ecNumber evidence="10">5.4.2.2</ecNumber>
        <ecNumber evidence="10">5.4.2.8</ecNumber>
    </submittedName>
</protein>
<dbReference type="GO" id="GO:0004614">
    <property type="term" value="F:phosphoglucomutase activity"/>
    <property type="evidence" value="ECO:0007669"/>
    <property type="project" value="UniProtKB-EC"/>
</dbReference>
<evidence type="ECO:0000256" key="6">
    <source>
        <dbReference type="ARBA" id="ARBA00023235"/>
    </source>
</evidence>
<dbReference type="PANTHER" id="PTHR43771:SF2">
    <property type="entry name" value="PHOSPHOMANNOMUTASE_PHOSPHOGLUCOMUTASE"/>
    <property type="match status" value="1"/>
</dbReference>
<dbReference type="PANTHER" id="PTHR43771">
    <property type="entry name" value="PHOSPHOMANNOMUTASE"/>
    <property type="match status" value="1"/>
</dbReference>
<dbReference type="GO" id="GO:0005975">
    <property type="term" value="P:carbohydrate metabolic process"/>
    <property type="evidence" value="ECO:0007669"/>
    <property type="project" value="InterPro"/>
</dbReference>
<dbReference type="InterPro" id="IPR036900">
    <property type="entry name" value="A-D-PHexomutase_C_sf"/>
</dbReference>
<evidence type="ECO:0000256" key="1">
    <source>
        <dbReference type="ARBA" id="ARBA00001946"/>
    </source>
</evidence>
<feature type="domain" description="Alpha-D-phosphohexomutase alpha/beta/alpha" evidence="7">
    <location>
        <begin position="21"/>
        <end position="150"/>
    </location>
</feature>
<dbReference type="EMBL" id="LDXK01000002">
    <property type="protein sequence ID" value="KRT67536.1"/>
    <property type="molecule type" value="Genomic_DNA"/>
</dbReference>
<dbReference type="Pfam" id="PF02878">
    <property type="entry name" value="PGM_PMM_I"/>
    <property type="match status" value="1"/>
</dbReference>
<evidence type="ECO:0000259" key="9">
    <source>
        <dbReference type="Pfam" id="PF02880"/>
    </source>
</evidence>
<keyword evidence="6 10" id="KW-0413">Isomerase</keyword>
<dbReference type="EC" id="5.4.2.2" evidence="10"/>
<gene>
    <name evidence="10" type="ORF">XU08_C0002G0089</name>
</gene>
<dbReference type="EC" id="5.4.2.8" evidence="10"/>
<dbReference type="CDD" id="cd03089">
    <property type="entry name" value="PMM_PGM"/>
    <property type="match status" value="1"/>
</dbReference>
<dbReference type="STRING" id="1576480.XU08_C0002G0089"/>
<dbReference type="SUPFAM" id="SSF55957">
    <property type="entry name" value="Phosphoglucomutase, C-terminal domain"/>
    <property type="match status" value="1"/>
</dbReference>
<organism evidence="10 11">
    <name type="scientific">candidate division WWE3 bacterium CSP1-7</name>
    <dbReference type="NCBI Taxonomy" id="1576480"/>
    <lineage>
        <taxon>Bacteria</taxon>
        <taxon>Katanobacteria</taxon>
    </lineage>
</organism>
<dbReference type="InterPro" id="IPR005846">
    <property type="entry name" value="A-D-PHexomutase_a/b/a-III"/>
</dbReference>
<dbReference type="InterPro" id="IPR005845">
    <property type="entry name" value="A-D-PHexomutase_a/b/a-II"/>
</dbReference>
<dbReference type="InterPro" id="IPR005841">
    <property type="entry name" value="Alpha-D-phosphohexomutase_SF"/>
</dbReference>
<evidence type="ECO:0000256" key="2">
    <source>
        <dbReference type="ARBA" id="ARBA00010231"/>
    </source>
</evidence>
<evidence type="ECO:0000256" key="3">
    <source>
        <dbReference type="ARBA" id="ARBA00022553"/>
    </source>
</evidence>
<dbReference type="GO" id="GO:0004615">
    <property type="term" value="F:phosphomannomutase activity"/>
    <property type="evidence" value="ECO:0007669"/>
    <property type="project" value="UniProtKB-EC"/>
</dbReference>
<keyword evidence="4" id="KW-0479">Metal-binding</keyword>
<dbReference type="InterPro" id="IPR016055">
    <property type="entry name" value="A-D-PHexomutase_a/b/a-I/II/III"/>
</dbReference>
<comment type="caution">
    <text evidence="10">The sequence shown here is derived from an EMBL/GenBank/DDBJ whole genome shotgun (WGS) entry which is preliminary data.</text>
</comment>
<dbReference type="AlphaFoldDB" id="A0A0T5ZXM9"/>
<comment type="similarity">
    <text evidence="2">Belongs to the phosphohexose mutase family.</text>
</comment>
<feature type="domain" description="Alpha-D-phosphohexomutase alpha/beta/alpha" evidence="8">
    <location>
        <begin position="179"/>
        <end position="272"/>
    </location>
</feature>
<proteinExistence type="inferred from homology"/>
<dbReference type="InterPro" id="IPR005844">
    <property type="entry name" value="A-D-PHexomutase_a/b/a-I"/>
</dbReference>
<keyword evidence="5" id="KW-0460">Magnesium</keyword>
<dbReference type="PRINTS" id="PR00509">
    <property type="entry name" value="PGMPMM"/>
</dbReference>
<dbReference type="GO" id="GO:0046872">
    <property type="term" value="F:metal ion binding"/>
    <property type="evidence" value="ECO:0007669"/>
    <property type="project" value="UniProtKB-KW"/>
</dbReference>
<comment type="cofactor">
    <cofactor evidence="1">
        <name>Mg(2+)</name>
        <dbReference type="ChEBI" id="CHEBI:18420"/>
    </cofactor>
</comment>
<sequence>MTDSSQAYVFRKEELKLNPYIFRTNDIRGIFEKDFDEEDVVTIGRAYGTWLQDKGKDSVCLGMDNRLTSPKIHDAALEGLLSTGIKVFDLGLVTTPMTYLAPVLHNSGGSVMVTASHLALEWNGLKLSFEDRTIFGDEIQEVRRVAERRQFKNGKGTVEKLDFAPYYDSALKSSLEELNQVSKAPRVRKLKIVVDCGNGTAGIYAPNMLRELGCEVIEMHSRLDGTFPNHGPDPTLGPNMLEAINKVKKEGADFGLVFDPDADRVNVCDEKGFVLWGDGILLLFARDILSRNPRTEILYNTQCSPSVEEDIVAHGGIPVMVPTGHSLVLNELRFYGGVFAGEYKCHFYFYDHYYGFDDGIYAALRLVKILEKTNEPLSKIMGDVPFYHSTGEIEIPIQDDRKFDVQEKVKNELRRRYFVNEMDGARVKFRDLPDTWGLMRASGTFPKLEIFAWARTKENVIAAKETLMKEVQKYI</sequence>
<evidence type="ECO:0000313" key="10">
    <source>
        <dbReference type="EMBL" id="KRT67536.1"/>
    </source>
</evidence>
<accession>A0A0T5ZXM9</accession>
<keyword evidence="3" id="KW-0597">Phosphoprotein</keyword>
<dbReference type="Gene3D" id="3.40.120.10">
    <property type="entry name" value="Alpha-D-Glucose-1,6-Bisphosphate, subunit A, domain 3"/>
    <property type="match status" value="3"/>
</dbReference>
<dbReference type="Proteomes" id="UP000051297">
    <property type="component" value="Unassembled WGS sequence"/>
</dbReference>
<name>A0A0T5ZXM9_UNCKA</name>
<dbReference type="SUPFAM" id="SSF53738">
    <property type="entry name" value="Phosphoglucomutase, first 3 domains"/>
    <property type="match status" value="3"/>
</dbReference>
<evidence type="ECO:0000313" key="11">
    <source>
        <dbReference type="Proteomes" id="UP000051297"/>
    </source>
</evidence>
<reference evidence="10 11" key="1">
    <citation type="submission" date="2015-05" db="EMBL/GenBank/DDBJ databases">
        <title>Critical biogeochemical functions in the subsurface are associated with bacteria from new phyla and little studied lineages.</title>
        <authorList>
            <person name="Hug L.A."/>
            <person name="Thomas B.C."/>
            <person name="Sharon I."/>
            <person name="Brown C.T."/>
            <person name="Sharma R."/>
            <person name="Hettich R.L."/>
            <person name="Wilkins M.J."/>
            <person name="Williams K.H."/>
            <person name="Singh A."/>
            <person name="Banfield J.F."/>
        </authorList>
    </citation>
    <scope>NUCLEOTIDE SEQUENCE [LARGE SCALE GENOMIC DNA]</scope>
    <source>
        <strain evidence="10">CSP1-7</strain>
    </source>
</reference>
<evidence type="ECO:0000259" key="8">
    <source>
        <dbReference type="Pfam" id="PF02879"/>
    </source>
</evidence>
<evidence type="ECO:0000256" key="5">
    <source>
        <dbReference type="ARBA" id="ARBA00022842"/>
    </source>
</evidence>